<dbReference type="PANTHER" id="PTHR34871:SF1">
    <property type="entry name" value="DUF5898 DOMAIN-CONTAINING PROTEIN"/>
    <property type="match status" value="1"/>
</dbReference>
<name>A0A811BNN5_9VIRU</name>
<organism evidence="4 5">
    <name type="scientific">Pandoravirus japonicus</name>
    <dbReference type="NCBI Taxonomy" id="2823154"/>
    <lineage>
        <taxon>Viruses</taxon>
        <taxon>Pandoravirus</taxon>
    </lineage>
</organism>
<dbReference type="Proteomes" id="UP001253637">
    <property type="component" value="Segment"/>
</dbReference>
<reference evidence="4" key="1">
    <citation type="submission" date="2021-04" db="EMBL/GenBank/DDBJ databases">
        <title>Draft Genome Sequence of Pandoravirus japonicus, Isolated from the Sabaishi River of Niigata, Japan.</title>
        <authorList>
            <person name="Hosokawa N."/>
            <person name="Takahashi H."/>
            <person name="Aoki K."/>
            <person name="Takemura M."/>
        </authorList>
    </citation>
    <scope>NUCLEOTIDE SEQUENCE</scope>
</reference>
<proteinExistence type="predicted"/>
<dbReference type="Pfam" id="PF19250">
    <property type="entry name" value="DUF5898"/>
    <property type="match status" value="1"/>
</dbReference>
<keyword evidence="2" id="KW-0812">Transmembrane</keyword>
<evidence type="ECO:0000256" key="2">
    <source>
        <dbReference type="SAM" id="Phobius"/>
    </source>
</evidence>
<feature type="transmembrane region" description="Helical" evidence="2">
    <location>
        <begin position="64"/>
        <end position="82"/>
    </location>
</feature>
<accession>A0A811BNN5</accession>
<evidence type="ECO:0000259" key="3">
    <source>
        <dbReference type="Pfam" id="PF19250"/>
    </source>
</evidence>
<feature type="domain" description="DUF5898" evidence="3">
    <location>
        <begin position="427"/>
        <end position="531"/>
    </location>
</feature>
<evidence type="ECO:0000313" key="5">
    <source>
        <dbReference type="Proteomes" id="UP001253637"/>
    </source>
</evidence>
<feature type="compositionally biased region" description="Basic and acidic residues" evidence="1">
    <location>
        <begin position="588"/>
        <end position="598"/>
    </location>
</feature>
<dbReference type="PANTHER" id="PTHR34871">
    <property type="entry name" value="DUF5898 DOMAIN-CONTAINING PROTEIN"/>
    <property type="match status" value="1"/>
</dbReference>
<protein>
    <recommendedName>
        <fullName evidence="3">DUF5898 domain-containing protein</fullName>
    </recommendedName>
</protein>
<keyword evidence="2" id="KW-1133">Transmembrane helix</keyword>
<sequence length="638" mass="69094">MSVRRAPQYSLSFFPFLFFVGPAGRRGRGALRVGTGARCVCVFLSFHFFLFFFRFFFSFMAATLCGRALTVSLFFYFCFGFVCARACAPPAKAIGSTSVGLIGLPEMARHRRFCPAKSNERAQAASPVSERPFAIDDGVRLCQRHTSCAWLLADCGRVSQLHESTRDLVLYALRDITADAGLCDEVQYWTQGRDLFRGRSDVLFAYRADIGPSEDVAFLGAVLVCDEHCRGDVLDDPAVCADVADVLRMLAAYHGVAEPLAIVSTYARWRLFWLDKGAAGCGQKDSADTAKGSLRAPTAGGPLCASATYDCCDQRLVRVIATAVHRMRAQSPRSPMPCGPVARVGVSMERVAWESHDCAPCHEGNAAAPFGVSLKAAADFILTDDLGAGADGRVWRARPVPSAPPYDQDADCHARERNTIPHGDDGDGANVVIKFGHDQEDAKPGDQDDLQSGGCLWREALLWRRVWGVADVHTTALCGRPALIMPYARPVAADADKAGRAGATESVLCAIDHMAAMGLCHDDLRWRHVGKIAVPSCAGPVSSAETMTVFFDLARVSRRSPERAARRMKRALGLCAHDDDKDDDDDGGQDKDHGHDHNNAQSDDDDQSDDTGSSSESDDSATRDGSPAEQDGNPCRDK</sequence>
<dbReference type="EMBL" id="LC625835">
    <property type="protein sequence ID" value="BCU03674.1"/>
    <property type="molecule type" value="Genomic_DNA"/>
</dbReference>
<feature type="region of interest" description="Disordered" evidence="1">
    <location>
        <begin position="576"/>
        <end position="638"/>
    </location>
</feature>
<evidence type="ECO:0000313" key="4">
    <source>
        <dbReference type="EMBL" id="BCU03674.1"/>
    </source>
</evidence>
<evidence type="ECO:0000256" key="1">
    <source>
        <dbReference type="SAM" id="MobiDB-lite"/>
    </source>
</evidence>
<feature type="transmembrane region" description="Helical" evidence="2">
    <location>
        <begin position="35"/>
        <end position="57"/>
    </location>
</feature>
<dbReference type="InterPro" id="IPR045417">
    <property type="entry name" value="DUF5898"/>
</dbReference>
<keyword evidence="2" id="KW-0472">Membrane</keyword>